<dbReference type="STRING" id="610380.E2BSD9"/>
<dbReference type="PANTHER" id="PTHR46641:SF2">
    <property type="entry name" value="FMRFAMIDE RECEPTOR"/>
    <property type="match status" value="1"/>
</dbReference>
<dbReference type="EMBL" id="GL450203">
    <property type="protein sequence ID" value="EFN81391.1"/>
    <property type="molecule type" value="Genomic_DNA"/>
</dbReference>
<comment type="subcellular location">
    <subcellularLocation>
        <location evidence="1">Membrane</location>
    </subcellularLocation>
</comment>
<dbReference type="Gene3D" id="1.20.1070.10">
    <property type="entry name" value="Rhodopsin 7-helix transmembrane proteins"/>
    <property type="match status" value="1"/>
</dbReference>
<evidence type="ECO:0000256" key="1">
    <source>
        <dbReference type="ARBA" id="ARBA00004370"/>
    </source>
</evidence>
<protein>
    <submittedName>
        <fullName evidence="9">FMRFamide receptor</fullName>
    </submittedName>
</protein>
<feature type="transmembrane region" description="Helical" evidence="7">
    <location>
        <begin position="72"/>
        <end position="89"/>
    </location>
</feature>
<proteinExistence type="inferred from homology"/>
<evidence type="ECO:0000256" key="5">
    <source>
        <dbReference type="ARBA" id="ARBA00023136"/>
    </source>
</evidence>
<evidence type="ECO:0000256" key="2">
    <source>
        <dbReference type="ARBA" id="ARBA00010663"/>
    </source>
</evidence>
<name>E2BSD9_HARSA</name>
<sequence>MLIYGLPAIYTYTGLLFHYKFIVYPKIIKFLYPFSCMAQIVTVYLTLTVTVERYIAVCHPLKARSFCTYGRAQVAVLVIVVFAFLYNLPKFWEIEVYVEIHWKYNVTVYCITPTEMRSNEYYVTLYIHWLYFFVYYMFPFIALVIFNTAIYRRVRKANKDLQQLSRHQRREIGLATMLLCVVVVFLICNILPLASNIHETFIEDPPRWMVQIGNLLVTINSSINFIIYVIFGRKFKRTFLKLFCSARLHGPNRDSPEFQTYDESIVTNTTNIELRNSVRQLGHLNRSNTINRNNNLIHGNVHVSNGSTRQSIKLSRPASSGPCVYYPTKSPARSPSQMSRASSGQNGWNSKKENDDSTL</sequence>
<evidence type="ECO:0000256" key="7">
    <source>
        <dbReference type="SAM" id="Phobius"/>
    </source>
</evidence>
<feature type="compositionally biased region" description="Basic and acidic residues" evidence="6">
    <location>
        <begin position="350"/>
        <end position="359"/>
    </location>
</feature>
<dbReference type="SUPFAM" id="SSF81321">
    <property type="entry name" value="Family A G protein-coupled receptor-like"/>
    <property type="match status" value="1"/>
</dbReference>
<dbReference type="PRINTS" id="PR00237">
    <property type="entry name" value="GPCRRHODOPSN"/>
</dbReference>
<feature type="region of interest" description="Disordered" evidence="6">
    <location>
        <begin position="301"/>
        <end position="359"/>
    </location>
</feature>
<dbReference type="Pfam" id="PF00001">
    <property type="entry name" value="7tm_1"/>
    <property type="match status" value="1"/>
</dbReference>
<evidence type="ECO:0000313" key="10">
    <source>
        <dbReference type="Proteomes" id="UP000008237"/>
    </source>
</evidence>
<keyword evidence="3 7" id="KW-0812">Transmembrane</keyword>
<feature type="transmembrane region" description="Helical" evidence="7">
    <location>
        <begin position="30"/>
        <end position="51"/>
    </location>
</feature>
<feature type="compositionally biased region" description="Polar residues" evidence="6">
    <location>
        <begin position="302"/>
        <end position="313"/>
    </location>
</feature>
<dbReference type="InterPro" id="IPR000276">
    <property type="entry name" value="GPCR_Rhodpsn"/>
</dbReference>
<keyword evidence="5 7" id="KW-0472">Membrane</keyword>
<accession>E2BSD9</accession>
<dbReference type="AlphaFoldDB" id="E2BSD9"/>
<evidence type="ECO:0000256" key="4">
    <source>
        <dbReference type="ARBA" id="ARBA00022989"/>
    </source>
</evidence>
<dbReference type="PROSITE" id="PS50262">
    <property type="entry name" value="G_PROTEIN_RECEP_F1_2"/>
    <property type="match status" value="1"/>
</dbReference>
<feature type="domain" description="G-protein coupled receptors family 1 profile" evidence="8">
    <location>
        <begin position="1"/>
        <end position="228"/>
    </location>
</feature>
<feature type="transmembrane region" description="Helical" evidence="7">
    <location>
        <begin position="172"/>
        <end position="192"/>
    </location>
</feature>
<dbReference type="Proteomes" id="UP000008237">
    <property type="component" value="Unassembled WGS sequence"/>
</dbReference>
<dbReference type="PANTHER" id="PTHR46641">
    <property type="entry name" value="FMRFAMIDE RECEPTOR-RELATED"/>
    <property type="match status" value="1"/>
</dbReference>
<dbReference type="GO" id="GO:0004930">
    <property type="term" value="F:G protein-coupled receptor activity"/>
    <property type="evidence" value="ECO:0007669"/>
    <property type="project" value="InterPro"/>
</dbReference>
<dbReference type="CDD" id="cd14978">
    <property type="entry name" value="7tmA_FMRFamide_R-like"/>
    <property type="match status" value="1"/>
</dbReference>
<dbReference type="InParanoid" id="E2BSD9"/>
<evidence type="ECO:0000313" key="9">
    <source>
        <dbReference type="EMBL" id="EFN81391.1"/>
    </source>
</evidence>
<comment type="similarity">
    <text evidence="2">Belongs to the G-protein coupled receptor 1 family.</text>
</comment>
<evidence type="ECO:0000256" key="3">
    <source>
        <dbReference type="ARBA" id="ARBA00022692"/>
    </source>
</evidence>
<dbReference type="OrthoDB" id="10011262at2759"/>
<gene>
    <name evidence="9" type="ORF">EAI_07616</name>
</gene>
<keyword evidence="4 7" id="KW-1133">Transmembrane helix</keyword>
<evidence type="ECO:0000256" key="6">
    <source>
        <dbReference type="SAM" id="MobiDB-lite"/>
    </source>
</evidence>
<feature type="transmembrane region" description="Helical" evidence="7">
    <location>
        <begin position="126"/>
        <end position="151"/>
    </location>
</feature>
<dbReference type="GO" id="GO:0016020">
    <property type="term" value="C:membrane"/>
    <property type="evidence" value="ECO:0007669"/>
    <property type="project" value="UniProtKB-SubCell"/>
</dbReference>
<evidence type="ECO:0000259" key="8">
    <source>
        <dbReference type="PROSITE" id="PS50262"/>
    </source>
</evidence>
<dbReference type="FunCoup" id="E2BSD9">
    <property type="interactions" value="35"/>
</dbReference>
<reference evidence="9 10" key="1">
    <citation type="journal article" date="2010" name="Science">
        <title>Genomic comparison of the ants Camponotus floridanus and Harpegnathos saltator.</title>
        <authorList>
            <person name="Bonasio R."/>
            <person name="Zhang G."/>
            <person name="Ye C."/>
            <person name="Mutti N.S."/>
            <person name="Fang X."/>
            <person name="Qin N."/>
            <person name="Donahue G."/>
            <person name="Yang P."/>
            <person name="Li Q."/>
            <person name="Li C."/>
            <person name="Zhang P."/>
            <person name="Huang Z."/>
            <person name="Berger S.L."/>
            <person name="Reinberg D."/>
            <person name="Wang J."/>
            <person name="Liebig J."/>
        </authorList>
    </citation>
    <scope>NUCLEOTIDE SEQUENCE [LARGE SCALE GENOMIC DNA]</scope>
    <source>
        <strain evidence="9 10">R22 G/1</strain>
    </source>
</reference>
<dbReference type="OMA" id="FIEDPPR"/>
<dbReference type="InterPro" id="IPR017452">
    <property type="entry name" value="GPCR_Rhodpsn_7TM"/>
</dbReference>
<keyword evidence="10" id="KW-1185">Reference proteome</keyword>
<feature type="transmembrane region" description="Helical" evidence="7">
    <location>
        <begin position="212"/>
        <end position="231"/>
    </location>
</feature>
<dbReference type="InterPro" id="IPR052954">
    <property type="entry name" value="GPCR-Ligand_Int"/>
</dbReference>
<keyword evidence="9" id="KW-0675">Receptor</keyword>
<feature type="compositionally biased region" description="Polar residues" evidence="6">
    <location>
        <begin position="331"/>
        <end position="349"/>
    </location>
</feature>
<organism evidence="10">
    <name type="scientific">Harpegnathos saltator</name>
    <name type="common">Jerdon's jumping ant</name>
    <dbReference type="NCBI Taxonomy" id="610380"/>
    <lineage>
        <taxon>Eukaryota</taxon>
        <taxon>Metazoa</taxon>
        <taxon>Ecdysozoa</taxon>
        <taxon>Arthropoda</taxon>
        <taxon>Hexapoda</taxon>
        <taxon>Insecta</taxon>
        <taxon>Pterygota</taxon>
        <taxon>Neoptera</taxon>
        <taxon>Endopterygota</taxon>
        <taxon>Hymenoptera</taxon>
        <taxon>Apocrita</taxon>
        <taxon>Aculeata</taxon>
        <taxon>Formicoidea</taxon>
        <taxon>Formicidae</taxon>
        <taxon>Ponerinae</taxon>
        <taxon>Ponerini</taxon>
        <taxon>Harpegnathos</taxon>
    </lineage>
</organism>